<dbReference type="GO" id="GO:0005886">
    <property type="term" value="C:plasma membrane"/>
    <property type="evidence" value="ECO:0007669"/>
    <property type="project" value="UniProtKB-SubCell"/>
</dbReference>
<evidence type="ECO:0000256" key="3">
    <source>
        <dbReference type="ARBA" id="ARBA00022475"/>
    </source>
</evidence>
<dbReference type="InterPro" id="IPR018383">
    <property type="entry name" value="UPF0324_pro"/>
</dbReference>
<evidence type="ECO:0000256" key="1">
    <source>
        <dbReference type="ARBA" id="ARBA00004651"/>
    </source>
</evidence>
<dbReference type="NCBIfam" id="TIGR00698">
    <property type="entry name" value="YeiH family putative sulfate export transporter"/>
    <property type="match status" value="1"/>
</dbReference>
<dbReference type="RefSeq" id="WP_092913713.1">
    <property type="nucleotide sequence ID" value="NZ_FOXB01000042.1"/>
</dbReference>
<dbReference type="AlphaFoldDB" id="A0A1I5TAE8"/>
<comment type="similarity">
    <text evidence="2">Belongs to the UPF0324 family.</text>
</comment>
<reference evidence="8 9" key="1">
    <citation type="submission" date="2016-10" db="EMBL/GenBank/DDBJ databases">
        <authorList>
            <person name="de Groot N.N."/>
        </authorList>
    </citation>
    <scope>NUCLEOTIDE SEQUENCE [LARGE SCALE GENOMIC DNA]</scope>
    <source>
        <strain evidence="8 9">EP1-55-1</strain>
    </source>
</reference>
<protein>
    <submittedName>
        <fullName evidence="8">Conserved hypothetical integral membrane protein</fullName>
    </submittedName>
</protein>
<dbReference type="OrthoDB" id="9805703at2"/>
<dbReference type="PANTHER" id="PTHR30106">
    <property type="entry name" value="INNER MEMBRANE PROTEIN YEIH-RELATED"/>
    <property type="match status" value="1"/>
</dbReference>
<organism evidence="8 9">
    <name type="scientific">Hydrogenimonas thermophila</name>
    <dbReference type="NCBI Taxonomy" id="223786"/>
    <lineage>
        <taxon>Bacteria</taxon>
        <taxon>Pseudomonadati</taxon>
        <taxon>Campylobacterota</taxon>
        <taxon>Epsilonproteobacteria</taxon>
        <taxon>Campylobacterales</taxon>
        <taxon>Hydrogenimonadaceae</taxon>
        <taxon>Hydrogenimonas</taxon>
    </lineage>
</organism>
<feature type="transmembrane region" description="Helical" evidence="7">
    <location>
        <begin position="67"/>
        <end position="85"/>
    </location>
</feature>
<evidence type="ECO:0000313" key="9">
    <source>
        <dbReference type="Proteomes" id="UP000199227"/>
    </source>
</evidence>
<evidence type="ECO:0000256" key="4">
    <source>
        <dbReference type="ARBA" id="ARBA00022692"/>
    </source>
</evidence>
<dbReference type="InterPro" id="IPR004630">
    <property type="entry name" value="UPF0324_YeiH-like"/>
</dbReference>
<dbReference type="PANTHER" id="PTHR30106:SF2">
    <property type="entry name" value="UPF0324 INNER MEMBRANE PROTEIN YEIH"/>
    <property type="match status" value="1"/>
</dbReference>
<feature type="transmembrane region" description="Helical" evidence="7">
    <location>
        <begin position="97"/>
        <end position="117"/>
    </location>
</feature>
<accession>A0A1I5TAE8</accession>
<dbReference type="Pfam" id="PF03601">
    <property type="entry name" value="Cons_hypoth698"/>
    <property type="match status" value="1"/>
</dbReference>
<keyword evidence="5 7" id="KW-1133">Transmembrane helix</keyword>
<feature type="transmembrane region" description="Helical" evidence="7">
    <location>
        <begin position="12"/>
        <end position="31"/>
    </location>
</feature>
<evidence type="ECO:0000256" key="2">
    <source>
        <dbReference type="ARBA" id="ARBA00007977"/>
    </source>
</evidence>
<feature type="transmembrane region" description="Helical" evidence="7">
    <location>
        <begin position="260"/>
        <end position="278"/>
    </location>
</feature>
<name>A0A1I5TAE8_9BACT</name>
<keyword evidence="6 7" id="KW-0472">Membrane</keyword>
<evidence type="ECO:0000256" key="5">
    <source>
        <dbReference type="ARBA" id="ARBA00022989"/>
    </source>
</evidence>
<comment type="subcellular location">
    <subcellularLocation>
        <location evidence="1">Cell membrane</location>
        <topology evidence="1">Multi-pass membrane protein</topology>
    </subcellularLocation>
</comment>
<proteinExistence type="inferred from homology"/>
<keyword evidence="3" id="KW-1003">Cell membrane</keyword>
<gene>
    <name evidence="8" type="ORF">SAMN05216234_1423</name>
</gene>
<feature type="transmembrane region" description="Helical" evidence="7">
    <location>
        <begin position="316"/>
        <end position="338"/>
    </location>
</feature>
<feature type="transmembrane region" description="Helical" evidence="7">
    <location>
        <begin position="159"/>
        <end position="180"/>
    </location>
</feature>
<feature type="transmembrane region" description="Helical" evidence="7">
    <location>
        <begin position="222"/>
        <end position="244"/>
    </location>
</feature>
<sequence length="346" mass="37323">MAFSKENRPYTLNGILFVALFATAATYISGFTFFKHLGISPLIIGIVLGMFYANTLRNRLPQEWTPGIIFSTKTLLRAAIVFYGFRLTFQSIAEVGIAGIVTSVLVVSLTFVIGYIVGTKILKLDRDTTILTSAGSSICGAAAVLATEPVVKSEAYKSAIAVSTVVLFGSIAMFLYPFLYKAGYVDLDPKGMGVYIGGTLHEVAHVVAAGNTLGTEVAKDAVIVKMIRVMMIAPFLIILGLWLANRKKAANEATDEKTKITIPWFAVGFIAVAGFNSLDLLPKAIVTDINAIDTFALTMAMTALGMETSIDKFKGVGLKPIYLAMILFIWLIFGGYYITKFAISLA</sequence>
<evidence type="ECO:0000256" key="6">
    <source>
        <dbReference type="ARBA" id="ARBA00023136"/>
    </source>
</evidence>
<dbReference type="Proteomes" id="UP000199227">
    <property type="component" value="Unassembled WGS sequence"/>
</dbReference>
<evidence type="ECO:0000313" key="8">
    <source>
        <dbReference type="EMBL" id="SFP80015.1"/>
    </source>
</evidence>
<keyword evidence="9" id="KW-1185">Reference proteome</keyword>
<evidence type="ECO:0000256" key="7">
    <source>
        <dbReference type="SAM" id="Phobius"/>
    </source>
</evidence>
<feature type="transmembrane region" description="Helical" evidence="7">
    <location>
        <begin position="37"/>
        <end position="55"/>
    </location>
</feature>
<keyword evidence="4 7" id="KW-0812">Transmembrane</keyword>
<dbReference type="EMBL" id="FOXB01000042">
    <property type="protein sequence ID" value="SFP80015.1"/>
    <property type="molecule type" value="Genomic_DNA"/>
</dbReference>
<dbReference type="STRING" id="223786.SAMN05216234_1423"/>